<sequence>MKLKKISVMMAVILSVFLTACSNTKTNSSGNESTPVGEKTTETPSVEEGETSAEYPITIKHAFGETVIESKPERIATISWGNQDVPLALGVIPVGISEANYGVTDGSRLLPWTAEGFKTLGVENPVLFSDTDGLDYEAISDSQPDVILAAYSGITQDEYNLLSEIAPVVAYPTLAWQTLWRDQIVMDATGMGMKFDGEVLVAELEQLIGDEVAAYPQIAGKSAAFFYFNPSDLGKFYIYLPTDPRAAYLTDLGLKVPESVLEMEKTSDSFALEISAENVDVLDDIDIIIAYGDAALMESLQADSLVGTIPAVQRGSVVLIQDGTPLAASSTPSALSIPATIEEYLSLIGEAADKVK</sequence>
<reference evidence="7 8" key="1">
    <citation type="journal article" date="2016" name="Int. J. Syst. Evol. Microbiol.">
        <title>Descriptions of Anaerotaenia torta gen. nov., sp. nov. and Anaerocolumna cellulosilytica gen. nov., sp. nov. isolated from a methanogenic reactor of cattle waste.</title>
        <authorList>
            <person name="Uek A."/>
            <person name="Ohtaki Y."/>
            <person name="Kaku N."/>
            <person name="Ueki K."/>
        </authorList>
    </citation>
    <scope>NUCLEOTIDE SEQUENCE [LARGE SCALE GENOMIC DNA]</scope>
    <source>
        <strain evidence="7 8">SN021</strain>
    </source>
</reference>
<organism evidence="7 8">
    <name type="scientific">Anaerocolumna cellulosilytica</name>
    <dbReference type="NCBI Taxonomy" id="433286"/>
    <lineage>
        <taxon>Bacteria</taxon>
        <taxon>Bacillati</taxon>
        <taxon>Bacillota</taxon>
        <taxon>Clostridia</taxon>
        <taxon>Lachnospirales</taxon>
        <taxon>Lachnospiraceae</taxon>
        <taxon>Anaerocolumna</taxon>
    </lineage>
</organism>
<dbReference type="Proteomes" id="UP000515561">
    <property type="component" value="Chromosome"/>
</dbReference>
<comment type="similarity">
    <text evidence="2">Belongs to the bacterial solute-binding protein 8 family.</text>
</comment>
<dbReference type="InterPro" id="IPR051313">
    <property type="entry name" value="Bact_iron-sidero_bind"/>
</dbReference>
<name>A0A6S6R449_9FIRM</name>
<feature type="chain" id="PRO_5043680560" evidence="6">
    <location>
        <begin position="21"/>
        <end position="356"/>
    </location>
</feature>
<evidence type="ECO:0000313" key="8">
    <source>
        <dbReference type="Proteomes" id="UP000515561"/>
    </source>
</evidence>
<dbReference type="Pfam" id="PF01497">
    <property type="entry name" value="Peripla_BP_2"/>
    <property type="match status" value="1"/>
</dbReference>
<dbReference type="PROSITE" id="PS50983">
    <property type="entry name" value="FE_B12_PBP"/>
    <property type="match status" value="1"/>
</dbReference>
<dbReference type="AlphaFoldDB" id="A0A6S6R449"/>
<dbReference type="GO" id="GO:0030288">
    <property type="term" value="C:outer membrane-bounded periplasmic space"/>
    <property type="evidence" value="ECO:0007669"/>
    <property type="project" value="TreeGrafter"/>
</dbReference>
<dbReference type="PANTHER" id="PTHR30532:SF24">
    <property type="entry name" value="FERRIC ENTEROBACTIN-BINDING PERIPLASMIC PROTEIN FEPB"/>
    <property type="match status" value="1"/>
</dbReference>
<evidence type="ECO:0000256" key="6">
    <source>
        <dbReference type="SAM" id="SignalP"/>
    </source>
</evidence>
<protein>
    <submittedName>
        <fullName evidence="7">Periplasmic binding protein</fullName>
    </submittedName>
</protein>
<dbReference type="InterPro" id="IPR002491">
    <property type="entry name" value="ABC_transptr_periplasmic_BD"/>
</dbReference>
<evidence type="ECO:0000256" key="3">
    <source>
        <dbReference type="ARBA" id="ARBA00022448"/>
    </source>
</evidence>
<feature type="compositionally biased region" description="Polar residues" evidence="5">
    <location>
        <begin position="25"/>
        <end position="34"/>
    </location>
</feature>
<dbReference type="RefSeq" id="WP_184092548.1">
    <property type="nucleotide sequence ID" value="NZ_AP023367.1"/>
</dbReference>
<keyword evidence="4 6" id="KW-0732">Signal</keyword>
<dbReference type="GO" id="GO:1901678">
    <property type="term" value="P:iron coordination entity transport"/>
    <property type="evidence" value="ECO:0007669"/>
    <property type="project" value="UniProtKB-ARBA"/>
</dbReference>
<evidence type="ECO:0000256" key="1">
    <source>
        <dbReference type="ARBA" id="ARBA00004196"/>
    </source>
</evidence>
<evidence type="ECO:0000256" key="2">
    <source>
        <dbReference type="ARBA" id="ARBA00008814"/>
    </source>
</evidence>
<keyword evidence="3" id="KW-0813">Transport</keyword>
<evidence type="ECO:0000256" key="4">
    <source>
        <dbReference type="ARBA" id="ARBA00022729"/>
    </source>
</evidence>
<keyword evidence="8" id="KW-1185">Reference proteome</keyword>
<dbReference type="PROSITE" id="PS51257">
    <property type="entry name" value="PROKAR_LIPOPROTEIN"/>
    <property type="match status" value="1"/>
</dbReference>
<feature type="signal peptide" evidence="6">
    <location>
        <begin position="1"/>
        <end position="20"/>
    </location>
</feature>
<proteinExistence type="inferred from homology"/>
<dbReference type="Gene3D" id="3.40.50.1980">
    <property type="entry name" value="Nitrogenase molybdenum iron protein domain"/>
    <property type="match status" value="2"/>
</dbReference>
<feature type="region of interest" description="Disordered" evidence="5">
    <location>
        <begin position="25"/>
        <end position="51"/>
    </location>
</feature>
<dbReference type="PANTHER" id="PTHR30532">
    <property type="entry name" value="IRON III DICITRATE-BINDING PERIPLASMIC PROTEIN"/>
    <property type="match status" value="1"/>
</dbReference>
<dbReference type="EMBL" id="AP023367">
    <property type="protein sequence ID" value="BCJ93881.1"/>
    <property type="molecule type" value="Genomic_DNA"/>
</dbReference>
<evidence type="ECO:0000313" key="7">
    <source>
        <dbReference type="EMBL" id="BCJ93881.1"/>
    </source>
</evidence>
<comment type="subcellular location">
    <subcellularLocation>
        <location evidence="1">Cell envelope</location>
    </subcellularLocation>
</comment>
<dbReference type="KEGG" id="acel:acsn021_14500"/>
<gene>
    <name evidence="7" type="ORF">acsn021_14500</name>
</gene>
<evidence type="ECO:0000256" key="5">
    <source>
        <dbReference type="SAM" id="MobiDB-lite"/>
    </source>
</evidence>
<dbReference type="SUPFAM" id="SSF53807">
    <property type="entry name" value="Helical backbone' metal receptor"/>
    <property type="match status" value="1"/>
</dbReference>
<accession>A0A6S6R449</accession>